<dbReference type="KEGG" id="pmc:P9515_00911"/>
<dbReference type="PANTHER" id="PTHR46509:SF1">
    <property type="entry name" value="PHOSPHOADENOSINE PHOSPHOSULFATE REDUCTASE"/>
    <property type="match status" value="1"/>
</dbReference>
<comment type="subcellular location">
    <subcellularLocation>
        <location evidence="3">Cytoplasm</location>
    </subcellularLocation>
</comment>
<dbReference type="EMBL" id="CP000552">
    <property type="protein sequence ID" value="ABM71300.1"/>
    <property type="molecule type" value="Genomic_DNA"/>
</dbReference>
<dbReference type="NCBIfam" id="TIGR00434">
    <property type="entry name" value="cysH"/>
    <property type="match status" value="1"/>
</dbReference>
<dbReference type="Gene3D" id="3.40.50.620">
    <property type="entry name" value="HUPs"/>
    <property type="match status" value="1"/>
</dbReference>
<dbReference type="CDD" id="cd23945">
    <property type="entry name" value="PAPS_reductase"/>
    <property type="match status" value="1"/>
</dbReference>
<comment type="caution">
    <text evidence="3">Lacks conserved residue(s) required for the propagation of feature annotation.</text>
</comment>
<gene>
    <name evidence="3 5" type="primary">cysH</name>
    <name evidence="5" type="ordered locus">P9515_00911</name>
</gene>
<evidence type="ECO:0000259" key="4">
    <source>
        <dbReference type="Pfam" id="PF01507"/>
    </source>
</evidence>
<dbReference type="GO" id="GO:0005737">
    <property type="term" value="C:cytoplasm"/>
    <property type="evidence" value="ECO:0007669"/>
    <property type="project" value="UniProtKB-SubCell"/>
</dbReference>
<keyword evidence="3" id="KW-0963">Cytoplasm</keyword>
<dbReference type="EC" id="1.8.4.8" evidence="3"/>
<dbReference type="AlphaFoldDB" id="A2BU39"/>
<dbReference type="SUPFAM" id="SSF52402">
    <property type="entry name" value="Adenine nucleotide alpha hydrolases-like"/>
    <property type="match status" value="1"/>
</dbReference>
<dbReference type="InterPro" id="IPR014729">
    <property type="entry name" value="Rossmann-like_a/b/a_fold"/>
</dbReference>
<dbReference type="PANTHER" id="PTHR46509">
    <property type="entry name" value="PHOSPHOADENOSINE PHOSPHOSULFATE REDUCTASE"/>
    <property type="match status" value="1"/>
</dbReference>
<dbReference type="GO" id="GO:0004604">
    <property type="term" value="F:phosphoadenylyl-sulfate reductase (thioredoxin) activity"/>
    <property type="evidence" value="ECO:0007669"/>
    <property type="project" value="UniProtKB-UniRule"/>
</dbReference>
<dbReference type="GO" id="GO:0070814">
    <property type="term" value="P:hydrogen sulfide biosynthetic process"/>
    <property type="evidence" value="ECO:0007669"/>
    <property type="project" value="UniProtKB-UniRule"/>
</dbReference>
<feature type="active site" description="Nucleophile; cysteine thiosulfonate intermediate" evidence="3">
    <location>
        <position position="235"/>
    </location>
</feature>
<comment type="catalytic activity">
    <reaction evidence="3">
        <text>[thioredoxin]-disulfide + sulfite + adenosine 3',5'-bisphosphate + 2 H(+) = [thioredoxin]-dithiol + 3'-phosphoadenylyl sulfate</text>
        <dbReference type="Rhea" id="RHEA:11724"/>
        <dbReference type="Rhea" id="RHEA-COMP:10698"/>
        <dbReference type="Rhea" id="RHEA-COMP:10700"/>
        <dbReference type="ChEBI" id="CHEBI:15378"/>
        <dbReference type="ChEBI" id="CHEBI:17359"/>
        <dbReference type="ChEBI" id="CHEBI:29950"/>
        <dbReference type="ChEBI" id="CHEBI:50058"/>
        <dbReference type="ChEBI" id="CHEBI:58339"/>
        <dbReference type="ChEBI" id="CHEBI:58343"/>
        <dbReference type="EC" id="1.8.4.8"/>
    </reaction>
</comment>
<dbReference type="eggNOG" id="COG0175">
    <property type="taxonomic scope" value="Bacteria"/>
</dbReference>
<dbReference type="GO" id="GO:0019379">
    <property type="term" value="P:sulfate assimilation, phosphoadenylyl sulfate reduction by phosphoadenylyl-sulfate reductase (thioredoxin)"/>
    <property type="evidence" value="ECO:0007669"/>
    <property type="project" value="UniProtKB-UniRule"/>
</dbReference>
<dbReference type="HAMAP" id="MF_00063">
    <property type="entry name" value="CysH"/>
    <property type="match status" value="1"/>
</dbReference>
<dbReference type="HOGENOM" id="CLU_044089_3_0_3"/>
<dbReference type="PIRSF" id="PIRSF000857">
    <property type="entry name" value="PAPS_reductase"/>
    <property type="match status" value="1"/>
</dbReference>
<evidence type="ECO:0000256" key="2">
    <source>
        <dbReference type="ARBA" id="ARBA00023002"/>
    </source>
</evidence>
<comment type="function">
    <text evidence="3">Catalyzes the formation of sulfite from phosphoadenosine 5'-phosphosulfate (PAPS) using thioredoxin as an electron donor.</text>
</comment>
<dbReference type="InterPro" id="IPR004511">
    <property type="entry name" value="PAPS/APS_Rdtase"/>
</dbReference>
<protein>
    <recommendedName>
        <fullName evidence="3">Phosphoadenosine 5'-phosphosulfate reductase</fullName>
        <shortName evidence="3">PAPS reductase</shortName>
        <ecNumber evidence="3">1.8.4.8</ecNumber>
    </recommendedName>
    <alternativeName>
        <fullName evidence="3">3'-phosphoadenylylsulfate reductase</fullName>
    </alternativeName>
    <alternativeName>
        <fullName evidence="3">PAPS reductase, thioredoxin dependent</fullName>
    </alternativeName>
    <alternativeName>
        <fullName evidence="3">PAPS sulfotransferase</fullName>
    </alternativeName>
    <alternativeName>
        <fullName evidence="3">PAdoPS reductase</fullName>
    </alternativeName>
</protein>
<proteinExistence type="inferred from homology"/>
<dbReference type="STRING" id="167542.P9515_00911"/>
<organism evidence="5 6">
    <name type="scientific">Prochlorococcus marinus (strain MIT 9515)</name>
    <dbReference type="NCBI Taxonomy" id="167542"/>
    <lineage>
        <taxon>Bacteria</taxon>
        <taxon>Bacillati</taxon>
        <taxon>Cyanobacteriota</taxon>
        <taxon>Cyanophyceae</taxon>
        <taxon>Synechococcales</taxon>
        <taxon>Prochlorococcaceae</taxon>
        <taxon>Prochlorococcus</taxon>
    </lineage>
</organism>
<sequence>MMIEKTLESIKLNLEEQNKKLKDMTSKEIMLWGYRNFDNHFAITTSFGIQSSVILHMVNECSLQKKIKIFWIDTGYLPSETYKYAERLINDLSLEIEVLQSEISPARMESLYGKLWETNKSSDLDKYHDIRKVKPLEKALDSHNINCWASGVRSEQTNNRNKMKFVDVIRNRLSLRPLLNWKNKDIYYYMKENQLPSHPLFSKGYSTVGDWHSSSPDSIENEGRSTRFRGMKQECGIHTEN</sequence>
<dbReference type="NCBIfam" id="NF002537">
    <property type="entry name" value="PRK02090.1"/>
    <property type="match status" value="1"/>
</dbReference>
<comment type="similarity">
    <text evidence="1 3">Belongs to the PAPS reductase family. CysH subfamily.</text>
</comment>
<dbReference type="Proteomes" id="UP000001589">
    <property type="component" value="Chromosome"/>
</dbReference>
<dbReference type="UniPathway" id="UPA00140">
    <property type="reaction ID" value="UER00206"/>
</dbReference>
<comment type="pathway">
    <text evidence="3">Sulfur metabolism; hydrogen sulfide biosynthesis; sulfite from sulfate: step 3/3.</text>
</comment>
<dbReference type="InterPro" id="IPR002500">
    <property type="entry name" value="PAPS_reduct_dom"/>
</dbReference>
<dbReference type="Pfam" id="PF01507">
    <property type="entry name" value="PAPS_reduct"/>
    <property type="match status" value="1"/>
</dbReference>
<reference evidence="5 6" key="1">
    <citation type="journal article" date="2007" name="PLoS Genet.">
        <title>Patterns and implications of gene gain and loss in the evolution of Prochlorococcus.</title>
        <authorList>
            <person name="Kettler G.C."/>
            <person name="Martiny A.C."/>
            <person name="Huang K."/>
            <person name="Zucker J."/>
            <person name="Coleman M.L."/>
            <person name="Rodrigue S."/>
            <person name="Chen F."/>
            <person name="Lapidus A."/>
            <person name="Ferriera S."/>
            <person name="Johnson J."/>
            <person name="Steglich C."/>
            <person name="Church G.M."/>
            <person name="Richardson P."/>
            <person name="Chisholm S.W."/>
        </authorList>
    </citation>
    <scope>NUCLEOTIDE SEQUENCE [LARGE SCALE GENOMIC DNA]</scope>
    <source>
        <strain evidence="5 6">MIT 9515</strain>
    </source>
</reference>
<feature type="domain" description="Phosphoadenosine phosphosulphate reductase" evidence="4">
    <location>
        <begin position="42"/>
        <end position="216"/>
    </location>
</feature>
<evidence type="ECO:0000256" key="3">
    <source>
        <dbReference type="HAMAP-Rule" id="MF_00063"/>
    </source>
</evidence>
<keyword evidence="2 3" id="KW-0560">Oxidoreductase</keyword>
<accession>A2BU39</accession>
<evidence type="ECO:0000313" key="5">
    <source>
        <dbReference type="EMBL" id="ABM71300.1"/>
    </source>
</evidence>
<evidence type="ECO:0000256" key="1">
    <source>
        <dbReference type="ARBA" id="ARBA00009732"/>
    </source>
</evidence>
<evidence type="ECO:0000313" key="6">
    <source>
        <dbReference type="Proteomes" id="UP000001589"/>
    </source>
</evidence>
<name>A2BU39_PROM5</name>